<gene>
    <name evidence="12" type="ORF">A3J59_01825</name>
</gene>
<evidence type="ECO:0000256" key="5">
    <source>
        <dbReference type="ARBA" id="ARBA00022917"/>
    </source>
</evidence>
<dbReference type="GO" id="GO:0005737">
    <property type="term" value="C:cytoplasm"/>
    <property type="evidence" value="ECO:0007669"/>
    <property type="project" value="UniProtKB-UniRule"/>
</dbReference>
<dbReference type="PIRSF" id="PIRSF001529">
    <property type="entry name" value="Ser-tRNA-synth_IIa"/>
    <property type="match status" value="1"/>
</dbReference>
<evidence type="ECO:0000256" key="7">
    <source>
        <dbReference type="NCBIfam" id="TIGR00414"/>
    </source>
</evidence>
<dbReference type="EC" id="6.1.1.11" evidence="1 7"/>
<dbReference type="InterPro" id="IPR042103">
    <property type="entry name" value="SerRS_1_N_sf"/>
</dbReference>
<reference evidence="12 13" key="1">
    <citation type="journal article" date="2016" name="Nat. Commun.">
        <title>Thousands of microbial genomes shed light on interconnected biogeochemical processes in an aquifer system.</title>
        <authorList>
            <person name="Anantharaman K."/>
            <person name="Brown C.T."/>
            <person name="Hug L.A."/>
            <person name="Sharon I."/>
            <person name="Castelle C.J."/>
            <person name="Probst A.J."/>
            <person name="Thomas B.C."/>
            <person name="Singh A."/>
            <person name="Wilkins M.J."/>
            <person name="Karaoz U."/>
            <person name="Brodie E.L."/>
            <person name="Williams K.H."/>
            <person name="Hubbard S.S."/>
            <person name="Banfield J.F."/>
        </authorList>
    </citation>
    <scope>NUCLEOTIDE SEQUENCE [LARGE SCALE GENOMIC DNA]</scope>
</reference>
<feature type="binding site" evidence="8">
    <location>
        <position position="276"/>
    </location>
    <ligand>
        <name>L-serine</name>
        <dbReference type="ChEBI" id="CHEBI:33384"/>
    </ligand>
</feature>
<feature type="binding site" evidence="9">
    <location>
        <begin position="253"/>
        <end position="255"/>
    </location>
    <ligand>
        <name>ATP</name>
        <dbReference type="ChEBI" id="CHEBI:30616"/>
    </ligand>
</feature>
<evidence type="ECO:0000256" key="8">
    <source>
        <dbReference type="PIRSR" id="PIRSR001529-1"/>
    </source>
</evidence>
<feature type="coiled-coil region" evidence="10">
    <location>
        <begin position="30"/>
        <end position="60"/>
    </location>
</feature>
<dbReference type="PANTHER" id="PTHR11778">
    <property type="entry name" value="SERYL-TRNA SYNTHETASE"/>
    <property type="match status" value="1"/>
</dbReference>
<feature type="binding site" evidence="8">
    <location>
        <position position="222"/>
    </location>
    <ligand>
        <name>L-serine</name>
        <dbReference type="ChEBI" id="CHEBI:33384"/>
    </ligand>
</feature>
<keyword evidence="2 12" id="KW-0436">Ligase</keyword>
<evidence type="ECO:0000313" key="13">
    <source>
        <dbReference type="Proteomes" id="UP000177310"/>
    </source>
</evidence>
<dbReference type="SUPFAM" id="SSF55681">
    <property type="entry name" value="Class II aaRS and biotin synthetases"/>
    <property type="match status" value="1"/>
</dbReference>
<evidence type="ECO:0000256" key="9">
    <source>
        <dbReference type="PIRSR" id="PIRSR001529-2"/>
    </source>
</evidence>
<dbReference type="Proteomes" id="UP000177310">
    <property type="component" value="Unassembled WGS sequence"/>
</dbReference>
<organism evidence="12 13">
    <name type="scientific">Candidatus Buchananbacteria bacterium RIFCSPHIGHO2_02_FULL_56_16</name>
    <dbReference type="NCBI Taxonomy" id="1797542"/>
    <lineage>
        <taxon>Bacteria</taxon>
        <taxon>Candidatus Buchananiibacteriota</taxon>
    </lineage>
</organism>
<dbReference type="NCBIfam" id="TIGR00414">
    <property type="entry name" value="serS"/>
    <property type="match status" value="1"/>
</dbReference>
<feature type="binding site" evidence="9">
    <location>
        <begin position="342"/>
        <end position="345"/>
    </location>
    <ligand>
        <name>ATP</name>
        <dbReference type="ChEBI" id="CHEBI:30616"/>
    </ligand>
</feature>
<dbReference type="CDD" id="cd00770">
    <property type="entry name" value="SerRS_core"/>
    <property type="match status" value="1"/>
</dbReference>
<evidence type="ECO:0000256" key="2">
    <source>
        <dbReference type="ARBA" id="ARBA00022598"/>
    </source>
</evidence>
<proteinExistence type="predicted"/>
<dbReference type="InterPro" id="IPR010978">
    <property type="entry name" value="tRNA-bd_arm"/>
</dbReference>
<feature type="domain" description="Aminoacyl-transfer RNA synthetases class-II family profile" evidence="11">
    <location>
        <begin position="127"/>
        <end position="402"/>
    </location>
</feature>
<feature type="site" description="Important for serine binding" evidence="8">
    <location>
        <position position="377"/>
    </location>
</feature>
<dbReference type="GO" id="GO:0006434">
    <property type="term" value="P:seryl-tRNA aminoacylation"/>
    <property type="evidence" value="ECO:0007669"/>
    <property type="project" value="UniProtKB-UniRule"/>
</dbReference>
<evidence type="ECO:0000256" key="4">
    <source>
        <dbReference type="ARBA" id="ARBA00022840"/>
    </source>
</evidence>
<dbReference type="InterPro" id="IPR006195">
    <property type="entry name" value="aa-tRNA-synth_II"/>
</dbReference>
<comment type="caution">
    <text evidence="12">The sequence shown here is derived from an EMBL/GenBank/DDBJ whole genome shotgun (WGS) entry which is preliminary data.</text>
</comment>
<evidence type="ECO:0000256" key="10">
    <source>
        <dbReference type="SAM" id="Coils"/>
    </source>
</evidence>
<dbReference type="InterPro" id="IPR015866">
    <property type="entry name" value="Ser-tRNA-synth_1_N"/>
</dbReference>
<dbReference type="InterPro" id="IPR045864">
    <property type="entry name" value="aa-tRNA-synth_II/BPL/LPL"/>
</dbReference>
<evidence type="ECO:0000313" key="12">
    <source>
        <dbReference type="EMBL" id="OGY51807.1"/>
    </source>
</evidence>
<dbReference type="Gene3D" id="3.30.930.10">
    <property type="entry name" value="Bira Bifunctional Protein, Domain 2"/>
    <property type="match status" value="1"/>
</dbReference>
<dbReference type="Pfam" id="PF00587">
    <property type="entry name" value="tRNA-synt_2b"/>
    <property type="match status" value="1"/>
</dbReference>
<dbReference type="AlphaFoldDB" id="A0A1G1YK15"/>
<dbReference type="GO" id="GO:0005524">
    <property type="term" value="F:ATP binding"/>
    <property type="evidence" value="ECO:0007669"/>
    <property type="project" value="UniProtKB-KW"/>
</dbReference>
<dbReference type="InterPro" id="IPR002317">
    <property type="entry name" value="Ser-tRNA-ligase_type_1"/>
</dbReference>
<dbReference type="SUPFAM" id="SSF46589">
    <property type="entry name" value="tRNA-binding arm"/>
    <property type="match status" value="1"/>
</dbReference>
<dbReference type="PRINTS" id="PR00981">
    <property type="entry name" value="TRNASYNTHSER"/>
</dbReference>
<dbReference type="PROSITE" id="PS50862">
    <property type="entry name" value="AA_TRNA_LIGASE_II"/>
    <property type="match status" value="1"/>
</dbReference>
<evidence type="ECO:0000256" key="3">
    <source>
        <dbReference type="ARBA" id="ARBA00022741"/>
    </source>
</evidence>
<dbReference type="GO" id="GO:0004828">
    <property type="term" value="F:serine-tRNA ligase activity"/>
    <property type="evidence" value="ECO:0007669"/>
    <property type="project" value="UniProtKB-UniRule"/>
</dbReference>
<evidence type="ECO:0000256" key="1">
    <source>
        <dbReference type="ARBA" id="ARBA00012840"/>
    </source>
</evidence>
<evidence type="ECO:0000256" key="6">
    <source>
        <dbReference type="ARBA" id="ARBA00023146"/>
    </source>
</evidence>
<dbReference type="Pfam" id="PF02403">
    <property type="entry name" value="Seryl_tRNA_N"/>
    <property type="match status" value="1"/>
</dbReference>
<feature type="binding site" evidence="8">
    <location>
        <position position="253"/>
    </location>
    <ligand>
        <name>L-serine</name>
        <dbReference type="ChEBI" id="CHEBI:33384"/>
    </ligand>
</feature>
<keyword evidence="6" id="KW-0030">Aminoacyl-tRNA synthetase</keyword>
<keyword evidence="4 9" id="KW-0067">ATP-binding</keyword>
<evidence type="ECO:0000259" key="11">
    <source>
        <dbReference type="PROSITE" id="PS50862"/>
    </source>
</evidence>
<dbReference type="InterPro" id="IPR002314">
    <property type="entry name" value="aa-tRNA-synt_IIb"/>
</dbReference>
<dbReference type="EMBL" id="MHIL01000014">
    <property type="protein sequence ID" value="OGY51807.1"/>
    <property type="molecule type" value="Genomic_DNA"/>
</dbReference>
<protein>
    <recommendedName>
        <fullName evidence="1 7">Serine--tRNA ligase</fullName>
        <ecNumber evidence="1 7">6.1.1.11</ecNumber>
    </recommendedName>
</protein>
<keyword evidence="10" id="KW-0175">Coiled coil</keyword>
<dbReference type="Gene3D" id="1.10.287.40">
    <property type="entry name" value="Serine-tRNA synthetase, tRNA binding domain"/>
    <property type="match status" value="1"/>
</dbReference>
<keyword evidence="3" id="KW-0547">Nucleotide-binding</keyword>
<dbReference type="InterPro" id="IPR033729">
    <property type="entry name" value="SerRS_core"/>
</dbReference>
<name>A0A1G1YK15_9BACT</name>
<dbReference type="STRING" id="1797542.A3J59_01825"/>
<accession>A0A1G1YK15</accession>
<sequence>MVDIKKLREDPAAYQRAADVKAVAVDIDRLLEVDKLVLQLKQELDELRTEKNQLARQQADPEKGRAVKEKIKAKEGEVNLLEPELEKLMLLVPNLPSEDTPVGKDDAGNQEVYRWGDIPQPDFALKDHLTLGAELDLLDFERGVRTSGFRGYYLKNEAALLHLALMQYALKKIIERGFTPFIPPTLVREFALIGSGHFPFGQEEIYEIKNPDDKERKFLTGTAEPSLLAYRAGEILDEAELPLKFCGLSQCYRSEAGSYGKDAKGIYRIHEFMKVEQVVLCRADTTESNQWLETMTGYSRELLEDLRLPYRVVQVCTGDMGAGKHKMYDLETWMPSRNAYSETHSASNLTDWQARRLGIRYRTNGGEKVYPHCLNNTVIASPRILIAILENFQQQDGSIAVPEALWPFCGFKKIERRSGK</sequence>
<feature type="binding site" evidence="8">
    <location>
        <position position="375"/>
    </location>
    <ligand>
        <name>L-serine</name>
        <dbReference type="ChEBI" id="CHEBI:33384"/>
    </ligand>
</feature>
<keyword evidence="5" id="KW-0648">Protein biosynthesis</keyword>